<dbReference type="Proteomes" id="UP000266188">
    <property type="component" value="Unassembled WGS sequence"/>
</dbReference>
<dbReference type="AlphaFoldDB" id="A0A3A2ZL90"/>
<reference evidence="2" key="1">
    <citation type="submission" date="2017-02" db="EMBL/GenBank/DDBJ databases">
        <authorList>
            <person name="Tafer H."/>
            <person name="Lopandic K."/>
        </authorList>
    </citation>
    <scope>NUCLEOTIDE SEQUENCE [LARGE SCALE GENOMIC DNA]</scope>
    <source>
        <strain evidence="2">CBS 366.77</strain>
    </source>
</reference>
<dbReference type="EMBL" id="MVGC01000125">
    <property type="protein sequence ID" value="RJE23330.1"/>
    <property type="molecule type" value="Genomic_DNA"/>
</dbReference>
<keyword evidence="2" id="KW-1185">Reference proteome</keyword>
<comment type="caution">
    <text evidence="1">The sequence shown here is derived from an EMBL/GenBank/DDBJ whole genome shotgun (WGS) entry which is preliminary data.</text>
</comment>
<sequence length="59" mass="6209">MNPSSVGNVETCFCPRGHHTISVPESLKEAHLNVHSGSSTILAALLRDKLDAPAGRTGK</sequence>
<organism evidence="1 2">
    <name type="scientific">Aspergillus sclerotialis</name>
    <dbReference type="NCBI Taxonomy" id="2070753"/>
    <lineage>
        <taxon>Eukaryota</taxon>
        <taxon>Fungi</taxon>
        <taxon>Dikarya</taxon>
        <taxon>Ascomycota</taxon>
        <taxon>Pezizomycotina</taxon>
        <taxon>Eurotiomycetes</taxon>
        <taxon>Eurotiomycetidae</taxon>
        <taxon>Eurotiales</taxon>
        <taxon>Aspergillaceae</taxon>
        <taxon>Aspergillus</taxon>
        <taxon>Aspergillus subgen. Polypaecilum</taxon>
    </lineage>
</organism>
<accession>A0A3A2ZL90</accession>
<protein>
    <submittedName>
        <fullName evidence="1">Uncharacterized protein</fullName>
    </submittedName>
</protein>
<gene>
    <name evidence="1" type="ORF">PHISCL_04316</name>
</gene>
<proteinExistence type="predicted"/>
<evidence type="ECO:0000313" key="1">
    <source>
        <dbReference type="EMBL" id="RJE23330.1"/>
    </source>
</evidence>
<evidence type="ECO:0000313" key="2">
    <source>
        <dbReference type="Proteomes" id="UP000266188"/>
    </source>
</evidence>
<name>A0A3A2ZL90_9EURO</name>